<reference evidence="1 2" key="1">
    <citation type="journal article" date="2018" name="Sci. Rep.">
        <title>Genomic signatures of local adaptation to the degree of environmental predictability in rotifers.</title>
        <authorList>
            <person name="Franch-Gras L."/>
            <person name="Hahn C."/>
            <person name="Garcia-Roger E.M."/>
            <person name="Carmona M.J."/>
            <person name="Serra M."/>
            <person name="Gomez A."/>
        </authorList>
    </citation>
    <scope>NUCLEOTIDE SEQUENCE [LARGE SCALE GENOMIC DNA]</scope>
    <source>
        <strain evidence="1">HYR1</strain>
    </source>
</reference>
<gene>
    <name evidence="1" type="ORF">BpHYR1_027501</name>
</gene>
<sequence length="116" mass="13179">MCVSVCVSEAKLSALKQLIRKSVPACKFEQVWLGTLCACDLKFTAFLSIFKNWIRKNPKSLEKITLKCTKITKTNANVAKKFKISSKMLIRNSRCDILTVRASDTILIKKRMVTHI</sequence>
<evidence type="ECO:0000313" key="2">
    <source>
        <dbReference type="Proteomes" id="UP000276133"/>
    </source>
</evidence>
<organism evidence="1 2">
    <name type="scientific">Brachionus plicatilis</name>
    <name type="common">Marine rotifer</name>
    <name type="synonym">Brachionus muelleri</name>
    <dbReference type="NCBI Taxonomy" id="10195"/>
    <lineage>
        <taxon>Eukaryota</taxon>
        <taxon>Metazoa</taxon>
        <taxon>Spiralia</taxon>
        <taxon>Gnathifera</taxon>
        <taxon>Rotifera</taxon>
        <taxon>Eurotatoria</taxon>
        <taxon>Monogononta</taxon>
        <taxon>Pseudotrocha</taxon>
        <taxon>Ploima</taxon>
        <taxon>Brachionidae</taxon>
        <taxon>Brachionus</taxon>
    </lineage>
</organism>
<accession>A0A3M7RYG6</accession>
<proteinExistence type="predicted"/>
<dbReference type="Proteomes" id="UP000276133">
    <property type="component" value="Unassembled WGS sequence"/>
</dbReference>
<keyword evidence="2" id="KW-1185">Reference proteome</keyword>
<name>A0A3M7RYG6_BRAPC</name>
<evidence type="ECO:0000313" key="1">
    <source>
        <dbReference type="EMBL" id="RNA28601.1"/>
    </source>
</evidence>
<protein>
    <submittedName>
        <fullName evidence="1">Uncharacterized protein</fullName>
    </submittedName>
</protein>
<comment type="caution">
    <text evidence="1">The sequence shown here is derived from an EMBL/GenBank/DDBJ whole genome shotgun (WGS) entry which is preliminary data.</text>
</comment>
<dbReference type="AlphaFoldDB" id="A0A3M7RYG6"/>
<dbReference type="EMBL" id="REGN01002362">
    <property type="protein sequence ID" value="RNA28601.1"/>
    <property type="molecule type" value="Genomic_DNA"/>
</dbReference>